<accession>A0A5B7H005</accession>
<evidence type="ECO:0000313" key="1">
    <source>
        <dbReference type="EMBL" id="MPC65550.1"/>
    </source>
</evidence>
<dbReference type="Proteomes" id="UP000324222">
    <property type="component" value="Unassembled WGS sequence"/>
</dbReference>
<evidence type="ECO:0000313" key="2">
    <source>
        <dbReference type="Proteomes" id="UP000324222"/>
    </source>
</evidence>
<dbReference type="AlphaFoldDB" id="A0A5B7H005"/>
<comment type="caution">
    <text evidence="1">The sequence shown here is derived from an EMBL/GenBank/DDBJ whole genome shotgun (WGS) entry which is preliminary data.</text>
</comment>
<reference evidence="1 2" key="1">
    <citation type="submission" date="2019-05" db="EMBL/GenBank/DDBJ databases">
        <title>Another draft genome of Portunus trituberculatus and its Hox gene families provides insights of decapod evolution.</title>
        <authorList>
            <person name="Jeong J.-H."/>
            <person name="Song I."/>
            <person name="Kim S."/>
            <person name="Choi T."/>
            <person name="Kim D."/>
            <person name="Ryu S."/>
            <person name="Kim W."/>
        </authorList>
    </citation>
    <scope>NUCLEOTIDE SEQUENCE [LARGE SCALE GENOMIC DNA]</scope>
    <source>
        <tissue evidence="1">Muscle</tissue>
    </source>
</reference>
<protein>
    <submittedName>
        <fullName evidence="1">Uncharacterized protein</fullName>
    </submittedName>
</protein>
<sequence length="143" mass="16190">MPLSVRCVGRLGQGSEQGMVRAVAADGHFHKPSASNWFQLSNGIILEEFIKLYEKFEVEWSMRQSMKLSLLATTRNVSCRIQEGIMLYKEAIALKLCSEVMGEDRESGPDILPDILPRLKVFLVSQVNSGTFYLLLYFQLPMT</sequence>
<dbReference type="EMBL" id="VSRR010023502">
    <property type="protein sequence ID" value="MPC65550.1"/>
    <property type="molecule type" value="Genomic_DNA"/>
</dbReference>
<proteinExistence type="predicted"/>
<gene>
    <name evidence="1" type="ORF">E2C01_059687</name>
</gene>
<name>A0A5B7H005_PORTR</name>
<organism evidence="1 2">
    <name type="scientific">Portunus trituberculatus</name>
    <name type="common">Swimming crab</name>
    <name type="synonym">Neptunus trituberculatus</name>
    <dbReference type="NCBI Taxonomy" id="210409"/>
    <lineage>
        <taxon>Eukaryota</taxon>
        <taxon>Metazoa</taxon>
        <taxon>Ecdysozoa</taxon>
        <taxon>Arthropoda</taxon>
        <taxon>Crustacea</taxon>
        <taxon>Multicrustacea</taxon>
        <taxon>Malacostraca</taxon>
        <taxon>Eumalacostraca</taxon>
        <taxon>Eucarida</taxon>
        <taxon>Decapoda</taxon>
        <taxon>Pleocyemata</taxon>
        <taxon>Brachyura</taxon>
        <taxon>Eubrachyura</taxon>
        <taxon>Portunoidea</taxon>
        <taxon>Portunidae</taxon>
        <taxon>Portuninae</taxon>
        <taxon>Portunus</taxon>
    </lineage>
</organism>
<keyword evidence="2" id="KW-1185">Reference proteome</keyword>